<dbReference type="PANTHER" id="PTHR42928">
    <property type="entry name" value="TRICARBOXYLATE-BINDING PROTEIN"/>
    <property type="match status" value="1"/>
</dbReference>
<evidence type="ECO:0000256" key="2">
    <source>
        <dbReference type="SAM" id="SignalP"/>
    </source>
</evidence>
<dbReference type="CDD" id="cd13578">
    <property type="entry name" value="PBP2_Bug27"/>
    <property type="match status" value="1"/>
</dbReference>
<dbReference type="Gene3D" id="3.40.190.150">
    <property type="entry name" value="Bordetella uptake gene, domain 1"/>
    <property type="match status" value="1"/>
</dbReference>
<comment type="similarity">
    <text evidence="1">Belongs to the UPF0065 (bug) family.</text>
</comment>
<feature type="signal peptide" evidence="2">
    <location>
        <begin position="1"/>
        <end position="33"/>
    </location>
</feature>
<proteinExistence type="inferred from homology"/>
<dbReference type="PANTHER" id="PTHR42928:SF5">
    <property type="entry name" value="BLR1237 PROTEIN"/>
    <property type="match status" value="1"/>
</dbReference>
<accession>A0A0C4YPK8</accession>
<evidence type="ECO:0000256" key="1">
    <source>
        <dbReference type="ARBA" id="ARBA00006987"/>
    </source>
</evidence>
<dbReference type="InterPro" id="IPR005064">
    <property type="entry name" value="BUG"/>
</dbReference>
<sequence>MYRTLPLRRPARALLMGAMALAAVLLAAPGARAQDWPTRAVRLVVPYPPGGPTDIVARVVGQKLSEQLKQPVVIENRPGAGGNIGAEATAKAAPDGYTLLVATTAHAINMTLFTKPGYNTQRDFAPVSLLTRGPLVLVTAPATPAANVAELIALAKAKPGQVSFASSGNGQSTHLAAELFNSMAGTHMTHVPYKGSAPALTDVMGGQATVMFDTMLSAMPFVREGRLRALAITGATRSPAAPDVPTMAQAGLPGYEATAWNALLAPAATPQAVIATLSSALKAVLEQEEVRAKFATQGFAAQWTAPGATAQFLTGEIDKWGKVVKASGATID</sequence>
<dbReference type="Proteomes" id="UP000031843">
    <property type="component" value="Chromosome secondary"/>
</dbReference>
<dbReference type="AlphaFoldDB" id="A0A0C4YPK8"/>
<evidence type="ECO:0000313" key="4">
    <source>
        <dbReference type="Proteomes" id="UP000031843"/>
    </source>
</evidence>
<feature type="chain" id="PRO_5002185789" evidence="2">
    <location>
        <begin position="34"/>
        <end position="332"/>
    </location>
</feature>
<keyword evidence="4" id="KW-1185">Reference proteome</keyword>
<dbReference type="InterPro" id="IPR042100">
    <property type="entry name" value="Bug_dom1"/>
</dbReference>
<dbReference type="OrthoDB" id="8678477at2"/>
<organism evidence="3 4">
    <name type="scientific">Cupriavidus basilensis</name>
    <dbReference type="NCBI Taxonomy" id="68895"/>
    <lineage>
        <taxon>Bacteria</taxon>
        <taxon>Pseudomonadati</taxon>
        <taxon>Pseudomonadota</taxon>
        <taxon>Betaproteobacteria</taxon>
        <taxon>Burkholderiales</taxon>
        <taxon>Burkholderiaceae</taxon>
        <taxon>Cupriavidus</taxon>
    </lineage>
</organism>
<dbReference type="SUPFAM" id="SSF53850">
    <property type="entry name" value="Periplasmic binding protein-like II"/>
    <property type="match status" value="1"/>
</dbReference>
<name>A0A0C4YPK8_9BURK</name>
<keyword evidence="2" id="KW-0732">Signal</keyword>
<dbReference type="EMBL" id="CP010537">
    <property type="protein sequence ID" value="AJG24983.1"/>
    <property type="molecule type" value="Genomic_DNA"/>
</dbReference>
<dbReference type="Gene3D" id="3.40.190.10">
    <property type="entry name" value="Periplasmic binding protein-like II"/>
    <property type="match status" value="1"/>
</dbReference>
<dbReference type="STRING" id="68895.RR42_s3407"/>
<reference evidence="3 4" key="1">
    <citation type="journal article" date="2015" name="Genome Announc.">
        <title>Complete Genome Sequence of Cupriavidus basilensis 4G11, Isolated from the Oak Ridge Field Research Center Site.</title>
        <authorList>
            <person name="Ray J."/>
            <person name="Waters R.J."/>
            <person name="Skerker J.M."/>
            <person name="Kuehl J.V."/>
            <person name="Price M.N."/>
            <person name="Huang J."/>
            <person name="Chakraborty R."/>
            <person name="Arkin A.P."/>
            <person name="Deutschbauer A."/>
        </authorList>
    </citation>
    <scope>NUCLEOTIDE SEQUENCE [LARGE SCALE GENOMIC DNA]</scope>
    <source>
        <strain evidence="3">4G11</strain>
    </source>
</reference>
<dbReference type="KEGG" id="cbw:RR42_s3407"/>
<gene>
    <name evidence="3" type="ORF">RR42_s3407</name>
</gene>
<dbReference type="Pfam" id="PF03401">
    <property type="entry name" value="TctC"/>
    <property type="match status" value="1"/>
</dbReference>
<dbReference type="RefSeq" id="WP_052495215.1">
    <property type="nucleotide sequence ID" value="NZ_CP010537.1"/>
</dbReference>
<protein>
    <submittedName>
        <fullName evidence="3">Putative exported protein</fullName>
    </submittedName>
</protein>
<dbReference type="PIRSF" id="PIRSF017082">
    <property type="entry name" value="YflP"/>
    <property type="match status" value="1"/>
</dbReference>
<evidence type="ECO:0000313" key="3">
    <source>
        <dbReference type="EMBL" id="AJG24983.1"/>
    </source>
</evidence>